<proteinExistence type="predicted"/>
<evidence type="ECO:0000256" key="2">
    <source>
        <dbReference type="SAM" id="SignalP"/>
    </source>
</evidence>
<feature type="compositionally biased region" description="Polar residues" evidence="1">
    <location>
        <begin position="443"/>
        <end position="478"/>
    </location>
</feature>
<comment type="caution">
    <text evidence="5">The sequence shown here is derived from an EMBL/GenBank/DDBJ whole genome shotgun (WGS) entry which is preliminary data.</text>
</comment>
<feature type="compositionally biased region" description="Low complexity" evidence="1">
    <location>
        <begin position="481"/>
        <end position="521"/>
    </location>
</feature>
<dbReference type="EMBL" id="JAADJG010000200">
    <property type="protein sequence ID" value="KAF4452089.1"/>
    <property type="molecule type" value="Genomic_DNA"/>
</dbReference>
<feature type="domain" description="DUF7908" evidence="4">
    <location>
        <begin position="305"/>
        <end position="427"/>
    </location>
</feature>
<gene>
    <name evidence="5" type="ORF">F53441_5021</name>
</gene>
<dbReference type="InterPro" id="IPR057230">
    <property type="entry name" value="DUF7908"/>
</dbReference>
<evidence type="ECO:0000259" key="4">
    <source>
        <dbReference type="Pfam" id="PF25485"/>
    </source>
</evidence>
<evidence type="ECO:0000313" key="5">
    <source>
        <dbReference type="EMBL" id="KAF4452089.1"/>
    </source>
</evidence>
<dbReference type="Pfam" id="PF25485">
    <property type="entry name" value="DUF7908"/>
    <property type="match status" value="1"/>
</dbReference>
<keyword evidence="6" id="KW-1185">Reference proteome</keyword>
<evidence type="ECO:0000259" key="3">
    <source>
        <dbReference type="Pfam" id="PF25139"/>
    </source>
</evidence>
<dbReference type="AlphaFoldDB" id="A0A8H4KM09"/>
<name>A0A8H4KM09_9HYPO</name>
<feature type="region of interest" description="Disordered" evidence="1">
    <location>
        <begin position="191"/>
        <end position="224"/>
    </location>
</feature>
<protein>
    <submittedName>
        <fullName evidence="5">Uncharacterized protein</fullName>
    </submittedName>
</protein>
<feature type="domain" description="Secreted LysM effector LysM C-terminal" evidence="3">
    <location>
        <begin position="21"/>
        <end position="133"/>
    </location>
</feature>
<keyword evidence="2" id="KW-0732">Signal</keyword>
<dbReference type="Proteomes" id="UP000605986">
    <property type="component" value="Unassembled WGS sequence"/>
</dbReference>
<evidence type="ECO:0000256" key="1">
    <source>
        <dbReference type="SAM" id="MobiDB-lite"/>
    </source>
</evidence>
<dbReference type="InterPro" id="IPR057277">
    <property type="entry name" value="LysM_C"/>
</dbReference>
<dbReference type="Pfam" id="PF25139">
    <property type="entry name" value="LysM14_C"/>
    <property type="match status" value="1"/>
</dbReference>
<sequence>MQFLLATSVALLATASQVSAWHLTAYSDVQDCNPVDTTEYQILEGDQGNCYSFGWSMPGVGCSHHYEGGFRQKPCKGQFDAVAMYAHDNTVCSYYAQDDCRGLSTDRDANTCINNHQLLGQQNGPGYFKSFKCLFLAVGGPARAVAGLELNGESQWDNGVICYTYLSTYLAPVDAETAGSDLPTALSFPTTRGIIPPDPSNRSTSVPPSALTEPTDIDGKPTTGIDTSASGIDTAASGINTFSSGISILPSSGLTILTDDQDSGTTATESGSLFPPTSVTSIEASTTSSGAVSGQAVILFVSPQAGDEKRDLVKRAPGGFIGGDITNVEICTYAATFRLIAGQLLDSQNPIYYNGEPFKEFRGRGAPPEDAITRQFADVAGTLVFASRALPNINAGFCQEPESGQVYVTFTSSPPGCVSISLRVYSVERCQDGEIVGVDPPESVTTKPNQSSTIAEPTNTTSTETVISPDGSSSTTLAGLSVSTEISQSSDSSETIETTQSLETTKASCSSATDGTTTAAS</sequence>
<accession>A0A8H4KM09</accession>
<evidence type="ECO:0000313" key="6">
    <source>
        <dbReference type="Proteomes" id="UP000605986"/>
    </source>
</evidence>
<feature type="region of interest" description="Disordered" evidence="1">
    <location>
        <begin position="436"/>
        <end position="521"/>
    </location>
</feature>
<organism evidence="5 6">
    <name type="scientific">Fusarium austroafricanum</name>
    <dbReference type="NCBI Taxonomy" id="2364996"/>
    <lineage>
        <taxon>Eukaryota</taxon>
        <taxon>Fungi</taxon>
        <taxon>Dikarya</taxon>
        <taxon>Ascomycota</taxon>
        <taxon>Pezizomycotina</taxon>
        <taxon>Sordariomycetes</taxon>
        <taxon>Hypocreomycetidae</taxon>
        <taxon>Hypocreales</taxon>
        <taxon>Nectriaceae</taxon>
        <taxon>Fusarium</taxon>
        <taxon>Fusarium concolor species complex</taxon>
    </lineage>
</organism>
<feature type="signal peptide" evidence="2">
    <location>
        <begin position="1"/>
        <end position="20"/>
    </location>
</feature>
<reference evidence="5" key="1">
    <citation type="submission" date="2020-01" db="EMBL/GenBank/DDBJ databases">
        <title>Identification and distribution of gene clusters putatively required for synthesis of sphingolipid metabolism inhibitors in phylogenetically diverse species of the filamentous fungus Fusarium.</title>
        <authorList>
            <person name="Kim H.-S."/>
            <person name="Busman M."/>
            <person name="Brown D.W."/>
            <person name="Divon H."/>
            <person name="Uhlig S."/>
            <person name="Proctor R.H."/>
        </authorList>
    </citation>
    <scope>NUCLEOTIDE SEQUENCE</scope>
    <source>
        <strain evidence="5">NRRL 53441</strain>
    </source>
</reference>
<feature type="chain" id="PRO_5033987029" evidence="2">
    <location>
        <begin position="21"/>
        <end position="521"/>
    </location>
</feature>
<dbReference type="OrthoDB" id="5402146at2759"/>